<dbReference type="STRING" id="984486.A0A1E3QPY4"/>
<dbReference type="Gene3D" id="1.20.120.160">
    <property type="entry name" value="HPT domain"/>
    <property type="match status" value="1"/>
</dbReference>
<gene>
    <name evidence="3" type="ORF">BABINDRAFT_162194</name>
</gene>
<organism evidence="3 4">
    <name type="scientific">Babjeviella inositovora NRRL Y-12698</name>
    <dbReference type="NCBI Taxonomy" id="984486"/>
    <lineage>
        <taxon>Eukaryota</taxon>
        <taxon>Fungi</taxon>
        <taxon>Dikarya</taxon>
        <taxon>Ascomycota</taxon>
        <taxon>Saccharomycotina</taxon>
        <taxon>Pichiomycetes</taxon>
        <taxon>Serinales incertae sedis</taxon>
        <taxon>Babjeviella</taxon>
    </lineage>
</organism>
<dbReference type="RefSeq" id="XP_018984460.1">
    <property type="nucleotide sequence ID" value="XM_019129217.1"/>
</dbReference>
<dbReference type="AlphaFoldDB" id="A0A1E3QPY4"/>
<dbReference type="GO" id="GO:0000160">
    <property type="term" value="P:phosphorelay signal transduction system"/>
    <property type="evidence" value="ECO:0007669"/>
    <property type="project" value="InterPro"/>
</dbReference>
<evidence type="ECO:0000313" key="4">
    <source>
        <dbReference type="Proteomes" id="UP000094336"/>
    </source>
</evidence>
<dbReference type="EMBL" id="KV454433">
    <property type="protein sequence ID" value="ODQ79132.1"/>
    <property type="molecule type" value="Genomic_DNA"/>
</dbReference>
<feature type="modified residue" description="Phosphohistidine" evidence="1">
    <location>
        <position position="101"/>
    </location>
</feature>
<reference evidence="4" key="1">
    <citation type="submission" date="2016-05" db="EMBL/GenBank/DDBJ databases">
        <title>Comparative genomics of biotechnologically important yeasts.</title>
        <authorList>
            <consortium name="DOE Joint Genome Institute"/>
            <person name="Riley R."/>
            <person name="Haridas S."/>
            <person name="Wolfe K.H."/>
            <person name="Lopes M.R."/>
            <person name="Hittinger C.T."/>
            <person name="Goker M."/>
            <person name="Salamov A."/>
            <person name="Wisecaver J."/>
            <person name="Long T.M."/>
            <person name="Aerts A.L."/>
            <person name="Barry K."/>
            <person name="Choi C."/>
            <person name="Clum A."/>
            <person name="Coughlan A.Y."/>
            <person name="Deshpande S."/>
            <person name="Douglass A.P."/>
            <person name="Hanson S.J."/>
            <person name="Klenk H.-P."/>
            <person name="Labutti K."/>
            <person name="Lapidus A."/>
            <person name="Lindquist E."/>
            <person name="Lipzen A."/>
            <person name="Meier-Kolthoff J.P."/>
            <person name="Ohm R.A."/>
            <person name="Otillar R.P."/>
            <person name="Pangilinan J."/>
            <person name="Peng Y."/>
            <person name="Rokas A."/>
            <person name="Rosa C.A."/>
            <person name="Scheuner C."/>
            <person name="Sibirny A.A."/>
            <person name="Slot J.C."/>
            <person name="Stielow J.B."/>
            <person name="Sun H."/>
            <person name="Kurtzman C.P."/>
            <person name="Blackwell M."/>
            <person name="Grigoriev I.V."/>
            <person name="Jeffries T.W."/>
        </authorList>
    </citation>
    <scope>NUCLEOTIDE SEQUENCE [LARGE SCALE GENOMIC DNA]</scope>
    <source>
        <strain evidence="4">NRRL Y-12698</strain>
    </source>
</reference>
<dbReference type="GO" id="GO:0009927">
    <property type="term" value="F:histidine phosphotransfer kinase activity"/>
    <property type="evidence" value="ECO:0007669"/>
    <property type="project" value="InterPro"/>
</dbReference>
<keyword evidence="4" id="KW-1185">Reference proteome</keyword>
<evidence type="ECO:0000313" key="3">
    <source>
        <dbReference type="EMBL" id="ODQ79132.1"/>
    </source>
</evidence>
<evidence type="ECO:0000259" key="2">
    <source>
        <dbReference type="PROSITE" id="PS50894"/>
    </source>
</evidence>
<dbReference type="PANTHER" id="PTHR28242:SF52">
    <property type="entry name" value="PHOSPHORELAY INTERMEDIATE PROTEIN YPD1"/>
    <property type="match status" value="1"/>
</dbReference>
<dbReference type="Proteomes" id="UP000094336">
    <property type="component" value="Unassembled WGS sequence"/>
</dbReference>
<dbReference type="InterPro" id="IPR036641">
    <property type="entry name" value="HPT_dom_sf"/>
</dbReference>
<dbReference type="GeneID" id="30147070"/>
<dbReference type="PROSITE" id="PS50894">
    <property type="entry name" value="HPT"/>
    <property type="match status" value="1"/>
</dbReference>
<dbReference type="GO" id="GO:0005737">
    <property type="term" value="C:cytoplasm"/>
    <property type="evidence" value="ECO:0007669"/>
    <property type="project" value="TreeGrafter"/>
</dbReference>
<accession>A0A1E3QPY4</accession>
<dbReference type="PANTHER" id="PTHR28242">
    <property type="entry name" value="PHOSPHORELAY INTERMEDIATE PROTEIN YPD1"/>
    <property type="match status" value="1"/>
</dbReference>
<dbReference type="InterPro" id="IPR045871">
    <property type="entry name" value="AHP1-5/YPD1"/>
</dbReference>
<sequence length="170" mass="19198">MITSSFHAQTSDKAHDQFAQYAAMDLPGPRYHDPKNSDLIDWMIFSELLTMDEDEEDFSKSLILTFVEQANTIFADLDAALAPEANPNSDENLKKISNMGHYLKGSAAALGLQKVQSECERIQNYGAKHSFDGLCVPGQWSDSIRDAVEKCKMEFHNVRILLSNYYQDQL</sequence>
<feature type="domain" description="HPt" evidence="2">
    <location>
        <begin position="55"/>
        <end position="165"/>
    </location>
</feature>
<dbReference type="SUPFAM" id="SSF47226">
    <property type="entry name" value="Histidine-containing phosphotransfer domain, HPT domain"/>
    <property type="match status" value="1"/>
</dbReference>
<keyword evidence="1" id="KW-0597">Phosphoprotein</keyword>
<dbReference type="GO" id="GO:0043424">
    <property type="term" value="F:protein histidine kinase binding"/>
    <property type="evidence" value="ECO:0007669"/>
    <property type="project" value="InterPro"/>
</dbReference>
<proteinExistence type="predicted"/>
<dbReference type="Pfam" id="PF01627">
    <property type="entry name" value="Hpt"/>
    <property type="match status" value="1"/>
</dbReference>
<name>A0A1E3QPY4_9ASCO</name>
<dbReference type="GO" id="GO:0005634">
    <property type="term" value="C:nucleus"/>
    <property type="evidence" value="ECO:0007669"/>
    <property type="project" value="TreeGrafter"/>
</dbReference>
<evidence type="ECO:0000256" key="1">
    <source>
        <dbReference type="PROSITE-ProRule" id="PRU00110"/>
    </source>
</evidence>
<dbReference type="InterPro" id="IPR008207">
    <property type="entry name" value="Sig_transdc_His_kin_Hpt_dom"/>
</dbReference>
<protein>
    <recommendedName>
        <fullName evidence="2">HPt domain-containing protein</fullName>
    </recommendedName>
</protein>
<dbReference type="OrthoDB" id="1673781at2759"/>